<gene>
    <name evidence="1" type="ordered locus">MTR_5g075080</name>
</gene>
<name>G7KFN3_MEDTR</name>
<sequence>MEMYRKISKMLHPNPDTRISIDKIQYCTWFKYEANGRPKKHEEENKTISHVTINDVASIL</sequence>
<evidence type="ECO:0000313" key="3">
    <source>
        <dbReference type="Proteomes" id="UP000002051"/>
    </source>
</evidence>
<accession>G7KFN3</accession>
<dbReference type="AlphaFoldDB" id="G7KFN3"/>
<protein>
    <submittedName>
        <fullName evidence="1 2">Uncharacterized protein</fullName>
    </submittedName>
</protein>
<organism evidence="1 3">
    <name type="scientific">Medicago truncatula</name>
    <name type="common">Barrel medic</name>
    <name type="synonym">Medicago tribuloides</name>
    <dbReference type="NCBI Taxonomy" id="3880"/>
    <lineage>
        <taxon>Eukaryota</taxon>
        <taxon>Viridiplantae</taxon>
        <taxon>Streptophyta</taxon>
        <taxon>Embryophyta</taxon>
        <taxon>Tracheophyta</taxon>
        <taxon>Spermatophyta</taxon>
        <taxon>Magnoliopsida</taxon>
        <taxon>eudicotyledons</taxon>
        <taxon>Gunneridae</taxon>
        <taxon>Pentapetalae</taxon>
        <taxon>rosids</taxon>
        <taxon>fabids</taxon>
        <taxon>Fabales</taxon>
        <taxon>Fabaceae</taxon>
        <taxon>Papilionoideae</taxon>
        <taxon>50 kb inversion clade</taxon>
        <taxon>NPAAA clade</taxon>
        <taxon>Hologalegina</taxon>
        <taxon>IRL clade</taxon>
        <taxon>Trifolieae</taxon>
        <taxon>Medicago</taxon>
    </lineage>
</organism>
<dbReference type="EMBL" id="CM001221">
    <property type="protein sequence ID" value="AES98964.2"/>
    <property type="molecule type" value="Genomic_DNA"/>
</dbReference>
<keyword evidence="3" id="KW-1185">Reference proteome</keyword>
<evidence type="ECO:0000313" key="2">
    <source>
        <dbReference type="EnsemblPlants" id="AES98964"/>
    </source>
</evidence>
<dbReference type="eggNOG" id="KOG0583">
    <property type="taxonomic scope" value="Eukaryota"/>
</dbReference>
<reference evidence="1 3" key="1">
    <citation type="journal article" date="2011" name="Nature">
        <title>The Medicago genome provides insight into the evolution of rhizobial symbioses.</title>
        <authorList>
            <person name="Young N.D."/>
            <person name="Debelle F."/>
            <person name="Oldroyd G.E."/>
            <person name="Geurts R."/>
            <person name="Cannon S.B."/>
            <person name="Udvardi M.K."/>
            <person name="Benedito V.A."/>
            <person name="Mayer K.F."/>
            <person name="Gouzy J."/>
            <person name="Schoof H."/>
            <person name="Van de Peer Y."/>
            <person name="Proost S."/>
            <person name="Cook D.R."/>
            <person name="Meyers B.C."/>
            <person name="Spannagl M."/>
            <person name="Cheung F."/>
            <person name="De Mita S."/>
            <person name="Krishnakumar V."/>
            <person name="Gundlach H."/>
            <person name="Zhou S."/>
            <person name="Mudge J."/>
            <person name="Bharti A.K."/>
            <person name="Murray J.D."/>
            <person name="Naoumkina M.A."/>
            <person name="Rosen B."/>
            <person name="Silverstein K.A."/>
            <person name="Tang H."/>
            <person name="Rombauts S."/>
            <person name="Zhao P.X."/>
            <person name="Zhou P."/>
            <person name="Barbe V."/>
            <person name="Bardou P."/>
            <person name="Bechner M."/>
            <person name="Bellec A."/>
            <person name="Berger A."/>
            <person name="Berges H."/>
            <person name="Bidwell S."/>
            <person name="Bisseling T."/>
            <person name="Choisne N."/>
            <person name="Couloux A."/>
            <person name="Denny R."/>
            <person name="Deshpande S."/>
            <person name="Dai X."/>
            <person name="Doyle J.J."/>
            <person name="Dudez A.M."/>
            <person name="Farmer A.D."/>
            <person name="Fouteau S."/>
            <person name="Franken C."/>
            <person name="Gibelin C."/>
            <person name="Gish J."/>
            <person name="Goldstein S."/>
            <person name="Gonzalez A.J."/>
            <person name="Green P.J."/>
            <person name="Hallab A."/>
            <person name="Hartog M."/>
            <person name="Hua A."/>
            <person name="Humphray S.J."/>
            <person name="Jeong D.H."/>
            <person name="Jing Y."/>
            <person name="Jocker A."/>
            <person name="Kenton S.M."/>
            <person name="Kim D.J."/>
            <person name="Klee K."/>
            <person name="Lai H."/>
            <person name="Lang C."/>
            <person name="Lin S."/>
            <person name="Macmil S.L."/>
            <person name="Magdelenat G."/>
            <person name="Matthews L."/>
            <person name="McCorrison J."/>
            <person name="Monaghan E.L."/>
            <person name="Mun J.H."/>
            <person name="Najar F.Z."/>
            <person name="Nicholson C."/>
            <person name="Noirot C."/>
            <person name="O'Bleness M."/>
            <person name="Paule C.R."/>
            <person name="Poulain J."/>
            <person name="Prion F."/>
            <person name="Qin B."/>
            <person name="Qu C."/>
            <person name="Retzel E.F."/>
            <person name="Riddle C."/>
            <person name="Sallet E."/>
            <person name="Samain S."/>
            <person name="Samson N."/>
            <person name="Sanders I."/>
            <person name="Saurat O."/>
            <person name="Scarpelli C."/>
            <person name="Schiex T."/>
            <person name="Segurens B."/>
            <person name="Severin A.J."/>
            <person name="Sherrier D.J."/>
            <person name="Shi R."/>
            <person name="Sims S."/>
            <person name="Singer S.R."/>
            <person name="Sinharoy S."/>
            <person name="Sterck L."/>
            <person name="Viollet A."/>
            <person name="Wang B.B."/>
            <person name="Wang K."/>
            <person name="Wang M."/>
            <person name="Wang X."/>
            <person name="Warfsmann J."/>
            <person name="Weissenbach J."/>
            <person name="White D.D."/>
            <person name="White J.D."/>
            <person name="Wiley G.B."/>
            <person name="Wincker P."/>
            <person name="Xing Y."/>
            <person name="Yang L."/>
            <person name="Yao Z."/>
            <person name="Ying F."/>
            <person name="Zhai J."/>
            <person name="Zhou L."/>
            <person name="Zuber A."/>
            <person name="Denarie J."/>
            <person name="Dixon R.A."/>
            <person name="May G.D."/>
            <person name="Schwartz D.C."/>
            <person name="Rogers J."/>
            <person name="Quetier F."/>
            <person name="Town C.D."/>
            <person name="Roe B.A."/>
        </authorList>
    </citation>
    <scope>NUCLEOTIDE SEQUENCE [LARGE SCALE GENOMIC DNA]</scope>
    <source>
        <strain evidence="1">A17</strain>
        <strain evidence="2 3">cv. Jemalong A17</strain>
    </source>
</reference>
<dbReference type="Proteomes" id="UP000002051">
    <property type="component" value="Chromosome 5"/>
</dbReference>
<proteinExistence type="predicted"/>
<reference evidence="1 3" key="2">
    <citation type="journal article" date="2014" name="BMC Genomics">
        <title>An improved genome release (version Mt4.0) for the model legume Medicago truncatula.</title>
        <authorList>
            <person name="Tang H."/>
            <person name="Krishnakumar V."/>
            <person name="Bidwell S."/>
            <person name="Rosen B."/>
            <person name="Chan A."/>
            <person name="Zhou S."/>
            <person name="Gentzbittel L."/>
            <person name="Childs K.L."/>
            <person name="Yandell M."/>
            <person name="Gundlach H."/>
            <person name="Mayer K.F."/>
            <person name="Schwartz D.C."/>
            <person name="Town C.D."/>
        </authorList>
    </citation>
    <scope>GENOME REANNOTATION</scope>
    <source>
        <strain evidence="2 3">cv. Jemalong A17</strain>
    </source>
</reference>
<evidence type="ECO:0000313" key="1">
    <source>
        <dbReference type="EMBL" id="AES98964.2"/>
    </source>
</evidence>
<reference evidence="2" key="3">
    <citation type="submission" date="2015-04" db="UniProtKB">
        <authorList>
            <consortium name="EnsemblPlants"/>
        </authorList>
    </citation>
    <scope>IDENTIFICATION</scope>
    <source>
        <strain evidence="2">cv. Jemalong A17</strain>
    </source>
</reference>
<dbReference type="PaxDb" id="3880-AES98964"/>
<accession>A0A0C3XPM7</accession>
<dbReference type="EnsemblPlants" id="AES98964">
    <property type="protein sequence ID" value="AES98964"/>
    <property type="gene ID" value="MTR_5g075080"/>
</dbReference>
<dbReference type="HOGENOM" id="CLU_2945218_0_0_1"/>